<keyword evidence="13" id="KW-0472">Membrane</keyword>
<dbReference type="InterPro" id="IPR045885">
    <property type="entry name" value="GalNAc-T"/>
</dbReference>
<dbReference type="Gene3D" id="2.80.10.50">
    <property type="match status" value="1"/>
</dbReference>
<keyword evidence="16 17" id="KW-0464">Manganese</keyword>
<dbReference type="RefSeq" id="XP_066935993.1">
    <property type="nucleotide sequence ID" value="XM_067079892.1"/>
</dbReference>
<keyword evidence="12 17" id="KW-0333">Golgi apparatus</keyword>
<evidence type="ECO:0000256" key="12">
    <source>
        <dbReference type="ARBA" id="ARBA00023034"/>
    </source>
</evidence>
<dbReference type="EC" id="2.4.1.-" evidence="17"/>
<evidence type="ECO:0000256" key="7">
    <source>
        <dbReference type="ARBA" id="ARBA00022692"/>
    </source>
</evidence>
<keyword evidence="9 17" id="KW-0430">Lectin</keyword>
<evidence type="ECO:0000256" key="17">
    <source>
        <dbReference type="RuleBase" id="RU361242"/>
    </source>
</evidence>
<comment type="subcellular location">
    <subcellularLocation>
        <location evidence="2 17">Golgi apparatus membrane</location>
        <topology evidence="2 17">Single-pass type II membrane protein</topology>
    </subcellularLocation>
</comment>
<comment type="pathway">
    <text evidence="3 17">Protein modification; protein glycosylation.</text>
</comment>
<keyword evidence="8" id="KW-0479">Metal-binding</keyword>
<evidence type="ECO:0000256" key="10">
    <source>
        <dbReference type="ARBA" id="ARBA00022968"/>
    </source>
</evidence>
<keyword evidence="11" id="KW-1133">Transmembrane helix</keyword>
<evidence type="ECO:0000256" key="5">
    <source>
        <dbReference type="ARBA" id="ARBA00022676"/>
    </source>
</evidence>
<dbReference type="InterPro" id="IPR035992">
    <property type="entry name" value="Ricin_B-like_lectins"/>
</dbReference>
<evidence type="ECO:0000256" key="6">
    <source>
        <dbReference type="ARBA" id="ARBA00022679"/>
    </source>
</evidence>
<keyword evidence="7" id="KW-0812">Transmembrane</keyword>
<evidence type="ECO:0000256" key="3">
    <source>
        <dbReference type="ARBA" id="ARBA00004922"/>
    </source>
</evidence>
<dbReference type="InterPro" id="IPR001173">
    <property type="entry name" value="Glyco_trans_2-like"/>
</dbReference>
<dbReference type="GO" id="GO:0006493">
    <property type="term" value="P:protein O-linked glycosylation"/>
    <property type="evidence" value="ECO:0007669"/>
    <property type="project" value="TreeGrafter"/>
</dbReference>
<dbReference type="PANTHER" id="PTHR11675:SF68">
    <property type="entry name" value="N-ACETYLGALACTOSAMINYLTRANSFERASE 7"/>
    <property type="match status" value="1"/>
</dbReference>
<keyword evidence="14 17" id="KW-1015">Disulfide bond</keyword>
<name>A0A7M5VES6_9CNID</name>
<dbReference type="GeneID" id="136823720"/>
<accession>A0A7M5VES6</accession>
<evidence type="ECO:0000256" key="4">
    <source>
        <dbReference type="ARBA" id="ARBA00005680"/>
    </source>
</evidence>
<dbReference type="GO" id="GO:0046872">
    <property type="term" value="F:metal ion binding"/>
    <property type="evidence" value="ECO:0007669"/>
    <property type="project" value="UniProtKB-KW"/>
</dbReference>
<evidence type="ECO:0000256" key="9">
    <source>
        <dbReference type="ARBA" id="ARBA00022734"/>
    </source>
</evidence>
<dbReference type="InterPro" id="IPR000772">
    <property type="entry name" value="Ricin_B_lectin"/>
</dbReference>
<dbReference type="GO" id="GO:0004653">
    <property type="term" value="F:polypeptide N-acetylgalactosaminyltransferase activity"/>
    <property type="evidence" value="ECO:0007669"/>
    <property type="project" value="TreeGrafter"/>
</dbReference>
<evidence type="ECO:0000256" key="1">
    <source>
        <dbReference type="ARBA" id="ARBA00001936"/>
    </source>
</evidence>
<reference evidence="19" key="1">
    <citation type="submission" date="2021-01" db="UniProtKB">
        <authorList>
            <consortium name="EnsemblMetazoa"/>
        </authorList>
    </citation>
    <scope>IDENTIFICATION</scope>
</reference>
<dbReference type="GO" id="GO:0030246">
    <property type="term" value="F:carbohydrate binding"/>
    <property type="evidence" value="ECO:0007669"/>
    <property type="project" value="UniProtKB-KW"/>
</dbReference>
<evidence type="ECO:0000256" key="15">
    <source>
        <dbReference type="ARBA" id="ARBA00023180"/>
    </source>
</evidence>
<proteinExistence type="inferred from homology"/>
<dbReference type="PANTHER" id="PTHR11675">
    <property type="entry name" value="N-ACETYLGALACTOSAMINYLTRANSFERASE"/>
    <property type="match status" value="1"/>
</dbReference>
<comment type="similarity">
    <text evidence="4 17">Belongs to the glycosyltransferase 2 family. GalNAc-T subfamily.</text>
</comment>
<protein>
    <recommendedName>
        <fullName evidence="17">Polypeptide N-acetylgalactosaminyltransferase</fullName>
        <ecNumber evidence="17">2.4.1.-</ecNumber>
    </recommendedName>
    <alternativeName>
        <fullName evidence="17">Protein-UDP acetylgalactosaminyltransferase</fullName>
    </alternativeName>
</protein>
<dbReference type="SMART" id="SM00458">
    <property type="entry name" value="RICIN"/>
    <property type="match status" value="1"/>
</dbReference>
<dbReference type="FunFam" id="3.90.550.10:FF:000053">
    <property type="entry name" value="Polypeptide N-acetylgalactosaminyltransferase"/>
    <property type="match status" value="1"/>
</dbReference>
<dbReference type="InterPro" id="IPR029044">
    <property type="entry name" value="Nucleotide-diphossugar_trans"/>
</dbReference>
<dbReference type="Gene3D" id="3.90.550.10">
    <property type="entry name" value="Spore Coat Polysaccharide Biosynthesis Protein SpsA, Chain A"/>
    <property type="match status" value="1"/>
</dbReference>
<evidence type="ECO:0000256" key="11">
    <source>
        <dbReference type="ARBA" id="ARBA00022989"/>
    </source>
</evidence>
<dbReference type="CDD" id="cd02510">
    <property type="entry name" value="pp-GalNAc-T"/>
    <property type="match status" value="1"/>
</dbReference>
<evidence type="ECO:0000313" key="20">
    <source>
        <dbReference type="Proteomes" id="UP000594262"/>
    </source>
</evidence>
<comment type="cofactor">
    <cofactor evidence="1 17">
        <name>Mn(2+)</name>
        <dbReference type="ChEBI" id="CHEBI:29035"/>
    </cofactor>
</comment>
<feature type="domain" description="Ricin B lectin" evidence="18">
    <location>
        <begin position="497"/>
        <end position="626"/>
    </location>
</feature>
<keyword evidence="15" id="KW-0325">Glycoprotein</keyword>
<evidence type="ECO:0000256" key="14">
    <source>
        <dbReference type="ARBA" id="ARBA00023157"/>
    </source>
</evidence>
<keyword evidence="10" id="KW-0735">Signal-anchor</keyword>
<dbReference type="PROSITE" id="PS50231">
    <property type="entry name" value="RICIN_B_LECTIN"/>
    <property type="match status" value="1"/>
</dbReference>
<dbReference type="Pfam" id="PF00535">
    <property type="entry name" value="Glycos_transf_2"/>
    <property type="match status" value="1"/>
</dbReference>
<evidence type="ECO:0000256" key="16">
    <source>
        <dbReference type="ARBA" id="ARBA00023211"/>
    </source>
</evidence>
<evidence type="ECO:0000256" key="13">
    <source>
        <dbReference type="ARBA" id="ARBA00023136"/>
    </source>
</evidence>
<dbReference type="UniPathway" id="UPA00378"/>
<organism evidence="19 20">
    <name type="scientific">Clytia hemisphaerica</name>
    <dbReference type="NCBI Taxonomy" id="252671"/>
    <lineage>
        <taxon>Eukaryota</taxon>
        <taxon>Metazoa</taxon>
        <taxon>Cnidaria</taxon>
        <taxon>Hydrozoa</taxon>
        <taxon>Hydroidolina</taxon>
        <taxon>Leptothecata</taxon>
        <taxon>Obeliida</taxon>
        <taxon>Clytiidae</taxon>
        <taxon>Clytia</taxon>
    </lineage>
</organism>
<dbReference type="EnsemblMetazoa" id="CLYHEMT011991.2">
    <property type="protein sequence ID" value="CLYHEMP011991.2"/>
    <property type="gene ID" value="CLYHEMG011991"/>
</dbReference>
<dbReference type="SUPFAM" id="SSF53448">
    <property type="entry name" value="Nucleotide-diphospho-sugar transferases"/>
    <property type="match status" value="1"/>
</dbReference>
<dbReference type="SUPFAM" id="SSF50370">
    <property type="entry name" value="Ricin B-like lectins"/>
    <property type="match status" value="1"/>
</dbReference>
<keyword evidence="5 17" id="KW-0328">Glycosyltransferase</keyword>
<dbReference type="OrthoDB" id="6119243at2759"/>
<evidence type="ECO:0000313" key="19">
    <source>
        <dbReference type="EnsemblMetazoa" id="CLYHEMP011991.2"/>
    </source>
</evidence>
<dbReference type="Pfam" id="PF00652">
    <property type="entry name" value="Ricin_B_lectin"/>
    <property type="match status" value="1"/>
</dbReference>
<evidence type="ECO:0000256" key="8">
    <source>
        <dbReference type="ARBA" id="ARBA00022723"/>
    </source>
</evidence>
<sequence length="661" mass="77066">MKSRTPRNTSVRWKKWPLLGLCVFLFSLVILLTASFNDLDKAERDEKSKRGKAINHYMTTPTKIIMPTEDEYGELTTTQNEAADKIADEPQKPLFPKNKKTNDKKLPSGYIHWNEPQSLLSNPDNPGEKGIPVRIMANESSVIQKAYKEYGFNQYVSDKISLHRSIPDIRPISCHFRGYQWKLPKVSVVIIFHNEGWSTLLRTVHSVLDRSPKQLLHEIVLCDDFSEKEHLKEKLQRYVELQPKLKLIRTKEREGLIRARMIGADHSTGDVLLFLDSHCEVNAGWLPPLLSEIEKDYRTVVCPIIDVIDHRTFHYSAGHTWTRGTFSWRFDYKERSISAEQYLTRKDEADPVPSPVMAGGLFAISRKFWEELGKYDPSMYVWGGEQYEISFKLWMCGGRMFNIPCSRVGHVYRDKVPYKSNKLNAALINFKRVAEVWMDGFKDFLYHYREDIGAQDHGDVSERLQLRKNLKCKDFEWYLSNVVNDTLRTRYEPNRAFGKIKSVSTNQCINFNKRSKRKNWPLVITECGEDETDKDFLIYWTYIFELRYGLTELCMEGDSQKPTQVYVEHCHETQGNQAFLFDVMTSQIVHRETNTCLQAPSKDAQEKTISLVKCDSTNKAQKWDMSLREIMGPVPQWAKVADNFYKKYKGVKHWKVERGSL</sequence>
<dbReference type="GO" id="GO:0000139">
    <property type="term" value="C:Golgi membrane"/>
    <property type="evidence" value="ECO:0007669"/>
    <property type="project" value="UniProtKB-SubCell"/>
</dbReference>
<dbReference type="Proteomes" id="UP000594262">
    <property type="component" value="Unplaced"/>
</dbReference>
<keyword evidence="6 17" id="KW-0808">Transferase</keyword>
<evidence type="ECO:0000256" key="2">
    <source>
        <dbReference type="ARBA" id="ARBA00004323"/>
    </source>
</evidence>
<dbReference type="AlphaFoldDB" id="A0A7M5VES6"/>
<keyword evidence="20" id="KW-1185">Reference proteome</keyword>
<evidence type="ECO:0000259" key="18">
    <source>
        <dbReference type="SMART" id="SM00458"/>
    </source>
</evidence>